<dbReference type="SUPFAM" id="SSF48403">
    <property type="entry name" value="Ankyrin repeat"/>
    <property type="match status" value="1"/>
</dbReference>
<feature type="non-terminal residue" evidence="4">
    <location>
        <position position="1"/>
    </location>
</feature>
<proteinExistence type="predicted"/>
<feature type="repeat" description="ANK" evidence="3">
    <location>
        <begin position="82"/>
        <end position="114"/>
    </location>
</feature>
<keyword evidence="1" id="KW-0677">Repeat</keyword>
<protein>
    <submittedName>
        <fullName evidence="4">Uncharacterized protein</fullName>
    </submittedName>
</protein>
<dbReference type="PROSITE" id="PS50297">
    <property type="entry name" value="ANK_REP_REGION"/>
    <property type="match status" value="2"/>
</dbReference>
<dbReference type="EMBL" id="QZAO01001041">
    <property type="protein sequence ID" value="THW54470.1"/>
    <property type="molecule type" value="Genomic_DNA"/>
</dbReference>
<gene>
    <name evidence="4" type="ORF">D6D19_10716</name>
</gene>
<dbReference type="Proteomes" id="UP000308802">
    <property type="component" value="Unassembled WGS sequence"/>
</dbReference>
<evidence type="ECO:0000256" key="1">
    <source>
        <dbReference type="ARBA" id="ARBA00022737"/>
    </source>
</evidence>
<reference evidence="4 5" key="1">
    <citation type="submission" date="2018-10" db="EMBL/GenBank/DDBJ databases">
        <title>Fifty Aureobasidium pullulans genomes reveal a recombining polyextremotolerant generalist.</title>
        <authorList>
            <person name="Gostincar C."/>
            <person name="Turk M."/>
            <person name="Zajc J."/>
            <person name="Gunde-Cimerman N."/>
        </authorList>
    </citation>
    <scope>NUCLEOTIDE SEQUENCE [LARGE SCALE GENOMIC DNA]</scope>
    <source>
        <strain evidence="4 5">EXF-10659</strain>
    </source>
</reference>
<accession>A0A4S8YTL6</accession>
<organism evidence="4 5">
    <name type="scientific">Aureobasidium pullulans</name>
    <name type="common">Black yeast</name>
    <name type="synonym">Pullularia pullulans</name>
    <dbReference type="NCBI Taxonomy" id="5580"/>
    <lineage>
        <taxon>Eukaryota</taxon>
        <taxon>Fungi</taxon>
        <taxon>Dikarya</taxon>
        <taxon>Ascomycota</taxon>
        <taxon>Pezizomycotina</taxon>
        <taxon>Dothideomycetes</taxon>
        <taxon>Dothideomycetidae</taxon>
        <taxon>Dothideales</taxon>
        <taxon>Saccotheciaceae</taxon>
        <taxon>Aureobasidium</taxon>
    </lineage>
</organism>
<dbReference type="SMART" id="SM00248">
    <property type="entry name" value="ANK"/>
    <property type="match status" value="2"/>
</dbReference>
<evidence type="ECO:0000313" key="4">
    <source>
        <dbReference type="EMBL" id="THW54470.1"/>
    </source>
</evidence>
<evidence type="ECO:0000313" key="5">
    <source>
        <dbReference type="Proteomes" id="UP000308802"/>
    </source>
</evidence>
<dbReference type="PANTHER" id="PTHR24171">
    <property type="entry name" value="ANKYRIN REPEAT DOMAIN-CONTAINING PROTEIN 39-RELATED"/>
    <property type="match status" value="1"/>
</dbReference>
<evidence type="ECO:0000256" key="2">
    <source>
        <dbReference type="ARBA" id="ARBA00023043"/>
    </source>
</evidence>
<name>A0A4S8YTL6_AURPU</name>
<keyword evidence="2 3" id="KW-0040">ANK repeat</keyword>
<feature type="repeat" description="ANK" evidence="3">
    <location>
        <begin position="10"/>
        <end position="42"/>
    </location>
</feature>
<dbReference type="Gene3D" id="1.25.40.20">
    <property type="entry name" value="Ankyrin repeat-containing domain"/>
    <property type="match status" value="2"/>
</dbReference>
<dbReference type="PROSITE" id="PS50088">
    <property type="entry name" value="ANK_REPEAT"/>
    <property type="match status" value="2"/>
</dbReference>
<evidence type="ECO:0000256" key="3">
    <source>
        <dbReference type="PROSITE-ProRule" id="PRU00023"/>
    </source>
</evidence>
<dbReference type="AlphaFoldDB" id="A0A4S8YTL6"/>
<sequence>GADVNAQGGEYGSALQAASVKGHDKTVQILLDRGADVNAQGGEYGSALQAASVKGHDKILDHRALTNRCLDLGAKVDATDKYGETALHYAAEAGHLDIVEILIQANADRTVLDSHGRTALDCARGAGPDHGRRSHPDVVTYLEQWVSEIKPG</sequence>
<dbReference type="Pfam" id="PF00023">
    <property type="entry name" value="Ank"/>
    <property type="match status" value="1"/>
</dbReference>
<dbReference type="InterPro" id="IPR036770">
    <property type="entry name" value="Ankyrin_rpt-contain_sf"/>
</dbReference>
<dbReference type="InterPro" id="IPR002110">
    <property type="entry name" value="Ankyrin_rpt"/>
</dbReference>
<comment type="caution">
    <text evidence="4">The sequence shown here is derived from an EMBL/GenBank/DDBJ whole genome shotgun (WGS) entry which is preliminary data.</text>
</comment>
<dbReference type="Pfam" id="PF13857">
    <property type="entry name" value="Ank_5"/>
    <property type="match status" value="1"/>
</dbReference>